<dbReference type="EMBL" id="VYWO01000006">
    <property type="protein sequence ID" value="KAA9300148.1"/>
    <property type="molecule type" value="Genomic_DNA"/>
</dbReference>
<dbReference type="RefSeq" id="WP_070431608.1">
    <property type="nucleotide sequence ID" value="NZ_VYWO01000006.1"/>
</dbReference>
<feature type="chain" id="PRO_5038731647" evidence="2">
    <location>
        <begin position="21"/>
        <end position="373"/>
    </location>
</feature>
<keyword evidence="1 2" id="KW-0732">Signal</keyword>
<organism evidence="3 4">
    <name type="scientific">Aerococcus sanguinicola</name>
    <dbReference type="NCBI Taxonomy" id="119206"/>
    <lineage>
        <taxon>Bacteria</taxon>
        <taxon>Bacillati</taxon>
        <taxon>Bacillota</taxon>
        <taxon>Bacilli</taxon>
        <taxon>Lactobacillales</taxon>
        <taxon>Aerococcaceae</taxon>
        <taxon>Aerococcus</taxon>
    </lineage>
</organism>
<dbReference type="OrthoDB" id="179400at2"/>
<gene>
    <name evidence="3" type="ORF">F6I03_08285</name>
</gene>
<protein>
    <submittedName>
        <fullName evidence="3">Extracellular solute-binding protein</fullName>
    </submittedName>
</protein>
<evidence type="ECO:0000256" key="2">
    <source>
        <dbReference type="SAM" id="SignalP"/>
    </source>
</evidence>
<dbReference type="AlphaFoldDB" id="A0A5N1GIH5"/>
<evidence type="ECO:0000313" key="3">
    <source>
        <dbReference type="EMBL" id="KAA9300148.1"/>
    </source>
</evidence>
<dbReference type="InterPro" id="IPR006059">
    <property type="entry name" value="SBP"/>
</dbReference>
<evidence type="ECO:0000256" key="1">
    <source>
        <dbReference type="ARBA" id="ARBA00022729"/>
    </source>
</evidence>
<reference evidence="3 4" key="1">
    <citation type="submission" date="2019-09" db="EMBL/GenBank/DDBJ databases">
        <title>Draft genome sequence assemblies of isolates from the urinary tract.</title>
        <authorList>
            <person name="Mores C.R."/>
            <person name="Putonti C."/>
            <person name="Wolfe A.J."/>
        </authorList>
    </citation>
    <scope>NUCLEOTIDE SEQUENCE [LARGE SCALE GENOMIC DNA]</scope>
    <source>
        <strain evidence="3 4">UMB623</strain>
    </source>
</reference>
<dbReference type="GO" id="GO:0030976">
    <property type="term" value="F:thiamine pyrophosphate binding"/>
    <property type="evidence" value="ECO:0007669"/>
    <property type="project" value="TreeGrafter"/>
</dbReference>
<dbReference type="Proteomes" id="UP000327148">
    <property type="component" value="Unassembled WGS sequence"/>
</dbReference>
<dbReference type="Gene3D" id="3.40.190.10">
    <property type="entry name" value="Periplasmic binding protein-like II"/>
    <property type="match status" value="2"/>
</dbReference>
<accession>A0A5N1GIH5</accession>
<dbReference type="GO" id="GO:0030288">
    <property type="term" value="C:outer membrane-bounded periplasmic space"/>
    <property type="evidence" value="ECO:0007669"/>
    <property type="project" value="TreeGrafter"/>
</dbReference>
<dbReference type="GO" id="GO:0015888">
    <property type="term" value="P:thiamine transport"/>
    <property type="evidence" value="ECO:0007669"/>
    <property type="project" value="TreeGrafter"/>
</dbReference>
<dbReference type="PANTHER" id="PTHR30006">
    <property type="entry name" value="THIAMINE-BINDING PERIPLASMIC PROTEIN-RELATED"/>
    <property type="match status" value="1"/>
</dbReference>
<dbReference type="PROSITE" id="PS51257">
    <property type="entry name" value="PROKAR_LIPOPROTEIN"/>
    <property type="match status" value="1"/>
</dbReference>
<proteinExistence type="predicted"/>
<comment type="caution">
    <text evidence="3">The sequence shown here is derived from an EMBL/GenBank/DDBJ whole genome shotgun (WGS) entry which is preliminary data.</text>
</comment>
<dbReference type="SUPFAM" id="SSF53850">
    <property type="entry name" value="Periplasmic binding protein-like II"/>
    <property type="match status" value="1"/>
</dbReference>
<evidence type="ECO:0000313" key="4">
    <source>
        <dbReference type="Proteomes" id="UP000327148"/>
    </source>
</evidence>
<feature type="signal peptide" evidence="2">
    <location>
        <begin position="1"/>
        <end position="20"/>
    </location>
</feature>
<dbReference type="GO" id="GO:0030975">
    <property type="term" value="F:thiamine binding"/>
    <property type="evidence" value="ECO:0007669"/>
    <property type="project" value="TreeGrafter"/>
</dbReference>
<name>A0A5N1GIH5_9LACT</name>
<dbReference type="Pfam" id="PF13416">
    <property type="entry name" value="SBP_bac_8"/>
    <property type="match status" value="1"/>
</dbReference>
<dbReference type="PANTHER" id="PTHR30006:SF2">
    <property type="entry name" value="ABC TRANSPORTER SUBSTRATE-BINDING PROTEIN"/>
    <property type="match status" value="1"/>
</dbReference>
<sequence length="373" mass="41409">MKFNKLMKAGLVLLSTLSVAACGNNSGADTTDSANQNNADSSEINVQEELAKEPSGEKVVLISNNGSDVRTPFIESKLKEKGFNVEFVPLGGGDVTARVIAEVQNPTTNVVWGPTQFNFDDMIEADALYEWTPSWADKVSDYDRQNGKSYPYETQPKLWMANPDEFSEEELPNTVNDLFEEDKFKGKYTIPSDFGGTTNRAIVASILGQYLDENGEIGVSQEGWDAMQKFMDNGVEVPEGEDKYKNMMDGKSPITYDGASNIVTNTSEMDKKPTVIYFENGQPSNVNEIGVVKNDDPEVLAESLRLADYLGSAEFIGDFAAEFGNLVVNADAQDKLREESKEITENYKEQDLDWDTINAHLDEWVAKIELEMK</sequence>